<sequence length="189" mass="21043">MPEFFFQNYWGLAVQKTSRTSDSSECLFDLVFSDADVYWGRSAKDLISLLRAHRPGTNPGSGRFVMLLLTIVGHNNVVLFLSHPDRDQLVLFCPSERSHASTIHPSQSRIDPDHPAVDRSALKATHTKGSGGNNRITQWESRLGENDYLIHGRPDTDPTIGGIPGRRLIDAMLKPIGWLPTDPKAKLNT</sequence>
<gene>
    <name evidence="1" type="ORF">Pc21g21180</name>
    <name evidence="1" type="ORF">PCH_Pc21g21180</name>
</gene>
<evidence type="ECO:0000313" key="2">
    <source>
        <dbReference type="Proteomes" id="UP000000724"/>
    </source>
</evidence>
<dbReference type="HOGENOM" id="CLU_1434874_0_0_1"/>
<dbReference type="EMBL" id="AM920436">
    <property type="protein sequence ID" value="CAP97015.1"/>
    <property type="molecule type" value="Genomic_DNA"/>
</dbReference>
<reference evidence="1 2" key="1">
    <citation type="journal article" date="2008" name="Nat. Biotechnol.">
        <title>Genome sequencing and analysis of the filamentous fungus Penicillium chrysogenum.</title>
        <authorList>
            <person name="van den Berg M.A."/>
            <person name="Albang R."/>
            <person name="Albermann K."/>
            <person name="Badger J.H."/>
            <person name="Daran J.-M."/>
            <person name="Driessen A.J.M."/>
            <person name="Garcia-Estrada C."/>
            <person name="Fedorova N.D."/>
            <person name="Harris D.M."/>
            <person name="Heijne W.H.M."/>
            <person name="Joardar V.S."/>
            <person name="Kiel J.A.K.W."/>
            <person name="Kovalchuk A."/>
            <person name="Martin J.F."/>
            <person name="Nierman W.C."/>
            <person name="Nijland J.G."/>
            <person name="Pronk J.T."/>
            <person name="Roubos J.A."/>
            <person name="van der Klei I.J."/>
            <person name="van Peij N.N.M.E."/>
            <person name="Veenhuis M."/>
            <person name="von Doehren H."/>
            <person name="Wagner C."/>
            <person name="Wortman J.R."/>
            <person name="Bovenberg R.A.L."/>
        </authorList>
    </citation>
    <scope>NUCLEOTIDE SEQUENCE [LARGE SCALE GENOMIC DNA]</scope>
    <source>
        <strain evidence="2">ATCC 28089 / DSM 1075 / NRRL 1951 / Wisconsin 54-1255</strain>
    </source>
</reference>
<dbReference type="AlphaFoldDB" id="B6HLS5"/>
<protein>
    <submittedName>
        <fullName evidence="1">Uncharacterized protein</fullName>
    </submittedName>
</protein>
<dbReference type="Proteomes" id="UP000000724">
    <property type="component" value="Contig Pc00c21"/>
</dbReference>
<name>B6HLS5_PENRW</name>
<keyword evidence="2" id="KW-1185">Reference proteome</keyword>
<accession>B6HLS5</accession>
<proteinExistence type="predicted"/>
<dbReference type="VEuPathDB" id="FungiDB:PCH_Pc21g21180"/>
<evidence type="ECO:0000313" key="1">
    <source>
        <dbReference type="EMBL" id="CAP97015.1"/>
    </source>
</evidence>
<organism evidence="1 2">
    <name type="scientific">Penicillium rubens (strain ATCC 28089 / DSM 1075 / NRRL 1951 / Wisconsin 54-1255)</name>
    <name type="common">Penicillium chrysogenum</name>
    <dbReference type="NCBI Taxonomy" id="500485"/>
    <lineage>
        <taxon>Eukaryota</taxon>
        <taxon>Fungi</taxon>
        <taxon>Dikarya</taxon>
        <taxon>Ascomycota</taxon>
        <taxon>Pezizomycotina</taxon>
        <taxon>Eurotiomycetes</taxon>
        <taxon>Eurotiomycetidae</taxon>
        <taxon>Eurotiales</taxon>
        <taxon>Aspergillaceae</taxon>
        <taxon>Penicillium</taxon>
        <taxon>Penicillium chrysogenum species complex</taxon>
    </lineage>
</organism>